<dbReference type="Gene3D" id="1.10.3720.10">
    <property type="entry name" value="MetI-like"/>
    <property type="match status" value="1"/>
</dbReference>
<proteinExistence type="inferred from homology"/>
<keyword evidence="3" id="KW-1003">Cell membrane</keyword>
<feature type="transmembrane region" description="Helical" evidence="7">
    <location>
        <begin position="40"/>
        <end position="62"/>
    </location>
</feature>
<evidence type="ECO:0000256" key="6">
    <source>
        <dbReference type="ARBA" id="ARBA00023136"/>
    </source>
</evidence>
<feature type="domain" description="ABC transmembrane type-1" evidence="9">
    <location>
        <begin position="106"/>
        <end position="291"/>
    </location>
</feature>
<dbReference type="OrthoDB" id="8906042at2"/>
<dbReference type="InterPro" id="IPR050366">
    <property type="entry name" value="BP-dependent_transpt_permease"/>
</dbReference>
<comment type="subcellular location">
    <subcellularLocation>
        <location evidence="1 7">Cell membrane</location>
        <topology evidence="1 7">Multi-pass membrane protein</topology>
    </subcellularLocation>
</comment>
<gene>
    <name evidence="10" type="ORF">B4N89_36135</name>
</gene>
<dbReference type="PROSITE" id="PS50928">
    <property type="entry name" value="ABC_TM1"/>
    <property type="match status" value="1"/>
</dbReference>
<feature type="compositionally biased region" description="Polar residues" evidence="8">
    <location>
        <begin position="1"/>
        <end position="18"/>
    </location>
</feature>
<dbReference type="PANTHER" id="PTHR43386">
    <property type="entry name" value="OLIGOPEPTIDE TRANSPORT SYSTEM PERMEASE PROTEIN APPC"/>
    <property type="match status" value="1"/>
</dbReference>
<dbReference type="STRING" id="159449.B4N89_36135"/>
<dbReference type="InterPro" id="IPR035906">
    <property type="entry name" value="MetI-like_sf"/>
</dbReference>
<dbReference type="GO" id="GO:0005886">
    <property type="term" value="C:plasma membrane"/>
    <property type="evidence" value="ECO:0007669"/>
    <property type="project" value="UniProtKB-SubCell"/>
</dbReference>
<keyword evidence="6 7" id="KW-0472">Membrane</keyword>
<evidence type="ECO:0000256" key="2">
    <source>
        <dbReference type="ARBA" id="ARBA00022448"/>
    </source>
</evidence>
<accession>A0A1T3NLL5</accession>
<evidence type="ECO:0000256" key="7">
    <source>
        <dbReference type="RuleBase" id="RU363032"/>
    </source>
</evidence>
<evidence type="ECO:0000259" key="9">
    <source>
        <dbReference type="PROSITE" id="PS50928"/>
    </source>
</evidence>
<dbReference type="CDD" id="cd06261">
    <property type="entry name" value="TM_PBP2"/>
    <property type="match status" value="1"/>
</dbReference>
<keyword evidence="5 7" id="KW-1133">Transmembrane helix</keyword>
<evidence type="ECO:0000256" key="5">
    <source>
        <dbReference type="ARBA" id="ARBA00022989"/>
    </source>
</evidence>
<comment type="similarity">
    <text evidence="7">Belongs to the binding-protein-dependent transport system permease family.</text>
</comment>
<keyword evidence="2 7" id="KW-0813">Transport</keyword>
<evidence type="ECO:0000313" key="10">
    <source>
        <dbReference type="EMBL" id="OPC77726.1"/>
    </source>
</evidence>
<protein>
    <recommendedName>
        <fullName evidence="9">ABC transmembrane type-1 domain-containing protein</fullName>
    </recommendedName>
</protein>
<dbReference type="PANTHER" id="PTHR43386:SF1">
    <property type="entry name" value="D,D-DIPEPTIDE TRANSPORT SYSTEM PERMEASE PROTEIN DDPC-RELATED"/>
    <property type="match status" value="1"/>
</dbReference>
<organism evidence="10 11">
    <name type="scientific">Embleya scabrispora</name>
    <dbReference type="NCBI Taxonomy" id="159449"/>
    <lineage>
        <taxon>Bacteria</taxon>
        <taxon>Bacillati</taxon>
        <taxon>Actinomycetota</taxon>
        <taxon>Actinomycetes</taxon>
        <taxon>Kitasatosporales</taxon>
        <taxon>Streptomycetaceae</taxon>
        <taxon>Embleya</taxon>
    </lineage>
</organism>
<evidence type="ECO:0000256" key="1">
    <source>
        <dbReference type="ARBA" id="ARBA00004651"/>
    </source>
</evidence>
<comment type="caution">
    <text evidence="10">The sequence shown here is derived from an EMBL/GenBank/DDBJ whole genome shotgun (WGS) entry which is preliminary data.</text>
</comment>
<dbReference type="RefSeq" id="WP_078980819.1">
    <property type="nucleotide sequence ID" value="NZ_MWQN01000003.1"/>
</dbReference>
<evidence type="ECO:0000256" key="8">
    <source>
        <dbReference type="SAM" id="MobiDB-lite"/>
    </source>
</evidence>
<evidence type="ECO:0000256" key="4">
    <source>
        <dbReference type="ARBA" id="ARBA00022692"/>
    </source>
</evidence>
<feature type="transmembrane region" description="Helical" evidence="7">
    <location>
        <begin position="151"/>
        <end position="177"/>
    </location>
</feature>
<feature type="region of interest" description="Disordered" evidence="8">
    <location>
        <begin position="1"/>
        <end position="32"/>
    </location>
</feature>
<dbReference type="SUPFAM" id="SSF161098">
    <property type="entry name" value="MetI-like"/>
    <property type="match status" value="1"/>
</dbReference>
<keyword evidence="11" id="KW-1185">Reference proteome</keyword>
<dbReference type="EMBL" id="MWQN01000003">
    <property type="protein sequence ID" value="OPC77726.1"/>
    <property type="molecule type" value="Genomic_DNA"/>
</dbReference>
<reference evidence="10 11" key="1">
    <citation type="submission" date="2017-03" db="EMBL/GenBank/DDBJ databases">
        <title>Draft genome sequence of Streptomyces scabrisporus NF3, endophyte isolated from Amphipterygium adstringens.</title>
        <authorList>
            <person name="Vazquez M."/>
            <person name="Ceapa C.D."/>
            <person name="Rodriguez Luna D."/>
            <person name="Sanchez Esquivel S."/>
        </authorList>
    </citation>
    <scope>NUCLEOTIDE SEQUENCE [LARGE SCALE GENOMIC DNA]</scope>
    <source>
        <strain evidence="10 11">NF3</strain>
    </source>
</reference>
<dbReference type="Proteomes" id="UP000190037">
    <property type="component" value="Unassembled WGS sequence"/>
</dbReference>
<keyword evidence="4 7" id="KW-0812">Transmembrane</keyword>
<evidence type="ECO:0000313" key="11">
    <source>
        <dbReference type="Proteomes" id="UP000190037"/>
    </source>
</evidence>
<dbReference type="GO" id="GO:0055085">
    <property type="term" value="P:transmembrane transport"/>
    <property type="evidence" value="ECO:0007669"/>
    <property type="project" value="InterPro"/>
</dbReference>
<evidence type="ECO:0000256" key="3">
    <source>
        <dbReference type="ARBA" id="ARBA00022475"/>
    </source>
</evidence>
<dbReference type="InterPro" id="IPR000515">
    <property type="entry name" value="MetI-like"/>
</dbReference>
<name>A0A1T3NLL5_9ACTN</name>
<sequence>MTSIPASAVPSDTASTAASDPPPGTKGSSAAGRRRPIRGVFANTALVVLVLYVLAAILGSAITPYSPNELNVGPRLQGPSGSHLFGTDALGRDQFSRVITAARPAIQAALTAVGFAIVVGTVIGTAAGFLRGITDGVLSRIIDLLFAIPEYLLAILVLAIAGSGLLNAALAIGLVIIPRFARIARGATIEVSGRSYIDAARLCGRGRWWIMYRHVLPNISSPLIIMTAINLSTAEGAYAALSFLGFGVAPPDADFGSMLSTAQQYMLTEPWLAAYPALAFVALVLAFNLLGDALRDQLDPRSRTAVGA</sequence>
<feature type="transmembrane region" description="Helical" evidence="7">
    <location>
        <begin position="273"/>
        <end position="294"/>
    </location>
</feature>
<feature type="transmembrane region" description="Helical" evidence="7">
    <location>
        <begin position="105"/>
        <end position="130"/>
    </location>
</feature>
<dbReference type="Pfam" id="PF00528">
    <property type="entry name" value="BPD_transp_1"/>
    <property type="match status" value="1"/>
</dbReference>
<dbReference type="AlphaFoldDB" id="A0A1T3NLL5"/>